<dbReference type="AlphaFoldDB" id="A0A8D8BEP4"/>
<dbReference type="EMBL" id="HBUE01071759">
    <property type="protein sequence ID" value="CAG6472938.1"/>
    <property type="molecule type" value="Transcribed_RNA"/>
</dbReference>
<name>A0A8D8BEP4_CULPI</name>
<accession>A0A8D8BEP4</accession>
<organism evidence="1">
    <name type="scientific">Culex pipiens</name>
    <name type="common">House mosquito</name>
    <dbReference type="NCBI Taxonomy" id="7175"/>
    <lineage>
        <taxon>Eukaryota</taxon>
        <taxon>Metazoa</taxon>
        <taxon>Ecdysozoa</taxon>
        <taxon>Arthropoda</taxon>
        <taxon>Hexapoda</taxon>
        <taxon>Insecta</taxon>
        <taxon>Pterygota</taxon>
        <taxon>Neoptera</taxon>
        <taxon>Endopterygota</taxon>
        <taxon>Diptera</taxon>
        <taxon>Nematocera</taxon>
        <taxon>Culicoidea</taxon>
        <taxon>Culicidae</taxon>
        <taxon>Culicinae</taxon>
        <taxon>Culicini</taxon>
        <taxon>Culex</taxon>
        <taxon>Culex</taxon>
    </lineage>
</organism>
<evidence type="ECO:0000313" key="1">
    <source>
        <dbReference type="EMBL" id="CAG6472938.1"/>
    </source>
</evidence>
<reference evidence="1" key="1">
    <citation type="submission" date="2021-05" db="EMBL/GenBank/DDBJ databases">
        <authorList>
            <person name="Alioto T."/>
            <person name="Alioto T."/>
            <person name="Gomez Garrido J."/>
        </authorList>
    </citation>
    <scope>NUCLEOTIDE SEQUENCE</scope>
</reference>
<dbReference type="EMBL" id="HBUE01071760">
    <property type="protein sequence ID" value="CAG6472943.1"/>
    <property type="molecule type" value="Transcribed_RNA"/>
</dbReference>
<protein>
    <submittedName>
        <fullName evidence="1">(northern house mosquito) hypothetical protein</fullName>
    </submittedName>
</protein>
<sequence>MGCGGGMKEVEGVWAIKLLLPNIFVVPAGGGAKFHRSKSRVFPPPLCGCSFVAVLEPVLLALVDDVMVEEFALNSPLATLAAGTIRVGVSDFFRLDLDSVFSGVTGTVRSGGGGEMILGCCKFFTIVIGSLLRSCGCDRSFVLLPSQ</sequence>
<proteinExistence type="predicted"/>
<dbReference type="EMBL" id="HBUE01071766">
    <property type="protein sequence ID" value="CAG6472956.1"/>
    <property type="molecule type" value="Transcribed_RNA"/>
</dbReference>
<dbReference type="EMBL" id="HBUE01071761">
    <property type="protein sequence ID" value="CAG6472948.1"/>
    <property type="molecule type" value="Transcribed_RNA"/>
</dbReference>